<protein>
    <submittedName>
        <fullName evidence="1">Uncharacterized protein</fullName>
    </submittedName>
</protein>
<sequence length="32" mass="3896">MDSNPTEFNALRRSRKQYLPLTLIRKMLDIHH</sequence>
<name>A0A2P2N081_RHIMU</name>
<dbReference type="EMBL" id="GGEC01055409">
    <property type="protein sequence ID" value="MBX35893.1"/>
    <property type="molecule type" value="Transcribed_RNA"/>
</dbReference>
<organism evidence="1">
    <name type="scientific">Rhizophora mucronata</name>
    <name type="common">Asiatic mangrove</name>
    <dbReference type="NCBI Taxonomy" id="61149"/>
    <lineage>
        <taxon>Eukaryota</taxon>
        <taxon>Viridiplantae</taxon>
        <taxon>Streptophyta</taxon>
        <taxon>Embryophyta</taxon>
        <taxon>Tracheophyta</taxon>
        <taxon>Spermatophyta</taxon>
        <taxon>Magnoliopsida</taxon>
        <taxon>eudicotyledons</taxon>
        <taxon>Gunneridae</taxon>
        <taxon>Pentapetalae</taxon>
        <taxon>rosids</taxon>
        <taxon>fabids</taxon>
        <taxon>Malpighiales</taxon>
        <taxon>Rhizophoraceae</taxon>
        <taxon>Rhizophora</taxon>
    </lineage>
</organism>
<proteinExistence type="predicted"/>
<evidence type="ECO:0000313" key="1">
    <source>
        <dbReference type="EMBL" id="MBX35893.1"/>
    </source>
</evidence>
<accession>A0A2P2N081</accession>
<reference evidence="1" key="1">
    <citation type="submission" date="2018-02" db="EMBL/GenBank/DDBJ databases">
        <title>Rhizophora mucronata_Transcriptome.</title>
        <authorList>
            <person name="Meera S.P."/>
            <person name="Sreeshan A."/>
            <person name="Augustine A."/>
        </authorList>
    </citation>
    <scope>NUCLEOTIDE SEQUENCE</scope>
    <source>
        <tissue evidence="1">Leaf</tissue>
    </source>
</reference>
<dbReference type="AlphaFoldDB" id="A0A2P2N081"/>